<evidence type="ECO:0000256" key="1">
    <source>
        <dbReference type="SAM" id="MobiDB-lite"/>
    </source>
</evidence>
<keyword evidence="3" id="KW-1185">Reference proteome</keyword>
<reference evidence="2" key="1">
    <citation type="submission" date="2023-04" db="EMBL/GenBank/DDBJ databases">
        <title>Phytophthora fragariaefolia NBRC 109709.</title>
        <authorList>
            <person name="Ichikawa N."/>
            <person name="Sato H."/>
            <person name="Tonouchi N."/>
        </authorList>
    </citation>
    <scope>NUCLEOTIDE SEQUENCE</scope>
    <source>
        <strain evidence="2">NBRC 109709</strain>
    </source>
</reference>
<sequence length="145" mass="16029">MLLPFGNNQWNSLQLDYNSKLPEGETFHDSDSIKLKVYALKNLGSRPETPSALRTFFEPNSPYFNRRTPVTVFTLEPPPTETEASPASAAAPQSADADPVEPPSVVADTTNSVVEKLQDLQVVSRRYISSQHTANIIVLTTVRLE</sequence>
<evidence type="ECO:0000313" key="3">
    <source>
        <dbReference type="Proteomes" id="UP001165121"/>
    </source>
</evidence>
<dbReference type="Proteomes" id="UP001165121">
    <property type="component" value="Unassembled WGS sequence"/>
</dbReference>
<dbReference type="OrthoDB" id="99432at2759"/>
<proteinExistence type="predicted"/>
<dbReference type="EMBL" id="BSXT01006019">
    <property type="protein sequence ID" value="GMF61732.1"/>
    <property type="molecule type" value="Genomic_DNA"/>
</dbReference>
<name>A0A9W6YEA6_9STRA</name>
<evidence type="ECO:0000313" key="2">
    <source>
        <dbReference type="EMBL" id="GMF61732.1"/>
    </source>
</evidence>
<comment type="caution">
    <text evidence="2">The sequence shown here is derived from an EMBL/GenBank/DDBJ whole genome shotgun (WGS) entry which is preliminary data.</text>
</comment>
<feature type="region of interest" description="Disordered" evidence="1">
    <location>
        <begin position="73"/>
        <end position="108"/>
    </location>
</feature>
<accession>A0A9W6YEA6</accession>
<dbReference type="AlphaFoldDB" id="A0A9W6YEA6"/>
<gene>
    <name evidence="2" type="ORF">Pfra01_002686300</name>
</gene>
<organism evidence="2 3">
    <name type="scientific">Phytophthora fragariaefolia</name>
    <dbReference type="NCBI Taxonomy" id="1490495"/>
    <lineage>
        <taxon>Eukaryota</taxon>
        <taxon>Sar</taxon>
        <taxon>Stramenopiles</taxon>
        <taxon>Oomycota</taxon>
        <taxon>Peronosporomycetes</taxon>
        <taxon>Peronosporales</taxon>
        <taxon>Peronosporaceae</taxon>
        <taxon>Phytophthora</taxon>
    </lineage>
</organism>
<protein>
    <submittedName>
        <fullName evidence="2">Unnamed protein product</fullName>
    </submittedName>
</protein>
<feature type="compositionally biased region" description="Low complexity" evidence="1">
    <location>
        <begin position="81"/>
        <end position="97"/>
    </location>
</feature>